<comment type="pathway">
    <text evidence="1 12">Purine metabolism; IMP biosynthesis via de novo pathway; 5-amino-1-(5-phospho-D-ribosyl)imidazole from N(2)-formyl-N(1)-(5-phospho-D-ribosyl)glycinamide: step 2/2.</text>
</comment>
<dbReference type="EC" id="6.3.3.1" evidence="3 12"/>
<dbReference type="GO" id="GO:0005524">
    <property type="term" value="F:ATP binding"/>
    <property type="evidence" value="ECO:0007669"/>
    <property type="project" value="UniProtKB-KW"/>
</dbReference>
<evidence type="ECO:0000256" key="2">
    <source>
        <dbReference type="ARBA" id="ARBA00010280"/>
    </source>
</evidence>
<dbReference type="GO" id="GO:0004641">
    <property type="term" value="F:phosphoribosylformylglycinamidine cyclo-ligase activity"/>
    <property type="evidence" value="ECO:0007669"/>
    <property type="project" value="UniProtKB-UniRule"/>
</dbReference>
<dbReference type="Gene3D" id="3.30.1330.10">
    <property type="entry name" value="PurM-like, N-terminal domain"/>
    <property type="match status" value="1"/>
</dbReference>
<evidence type="ECO:0000256" key="6">
    <source>
        <dbReference type="ARBA" id="ARBA00022741"/>
    </source>
</evidence>
<evidence type="ECO:0000256" key="1">
    <source>
        <dbReference type="ARBA" id="ARBA00004686"/>
    </source>
</evidence>
<evidence type="ECO:0000259" key="13">
    <source>
        <dbReference type="Pfam" id="PF00586"/>
    </source>
</evidence>
<dbReference type="EMBL" id="CP003732">
    <property type="protein sequence ID" value="AFV11078.1"/>
    <property type="molecule type" value="Genomic_DNA"/>
</dbReference>
<keyword evidence="6 12" id="KW-0547">Nucleotide-binding</keyword>
<evidence type="ECO:0000256" key="11">
    <source>
        <dbReference type="ARBA" id="ARBA00049057"/>
    </source>
</evidence>
<evidence type="ECO:0000259" key="14">
    <source>
        <dbReference type="Pfam" id="PF02769"/>
    </source>
</evidence>
<dbReference type="PANTHER" id="PTHR10520">
    <property type="entry name" value="TRIFUNCTIONAL PURINE BIOSYNTHETIC PROTEIN ADENOSINE-3-RELATED"/>
    <property type="match status" value="1"/>
</dbReference>
<reference evidence="15 16" key="1">
    <citation type="journal article" date="2012" name="BMC Genomics">
        <title>Genome-guided analysis of physiological and morphological traits of the fermentative acetate oxidizer Thermacetogenium phaeum.</title>
        <authorList>
            <person name="Oehler D."/>
            <person name="Poehlein A."/>
            <person name="Leimbach A."/>
            <person name="Muller N."/>
            <person name="Daniel R."/>
            <person name="Gottschalk G."/>
            <person name="Schink B."/>
        </authorList>
    </citation>
    <scope>NUCLEOTIDE SEQUENCE [LARGE SCALE GENOMIC DNA]</scope>
    <source>
        <strain evidence="16">ATCC BAA-254 / DSM 26808 / PB</strain>
    </source>
</reference>
<sequence length="350" mass="37165">MADHSLYKKAGVDIDAGNRAVKLIEKHVASTVRPEVLGGIGGFSGLFALDIGRYREPVLVSGSDGVGTKLKIAQMLGKHDTVGIDLVAMCVNDILVCGAEPLFFLDYVACGRLLPELVEEIVKGVAAGCREAGCALIGGETAEMPDFYPPGEYDLAGFAVGAVERGEILDGSGIRAGDVLIGLPSSGVHSNGFSLVRHILRGCGLSLSDPFPATGRTLGEELLTPTRIYVKTILELRKKPVAPAIKGAAHITGGGLTENTTRVLPEGLGVVIRRGAWPVPPVFRFLQEKGQVTTEEMYRVFNMGIGFVVIVEKDRAGDVLLALQELGEEPFVIGSVREGSGVDYIDDLRR</sequence>
<dbReference type="GO" id="GO:0004637">
    <property type="term" value="F:phosphoribosylamine-glycine ligase activity"/>
    <property type="evidence" value="ECO:0007669"/>
    <property type="project" value="TreeGrafter"/>
</dbReference>
<comment type="subcellular location">
    <subcellularLocation>
        <location evidence="12">Cytoplasm</location>
    </subcellularLocation>
</comment>
<dbReference type="GO" id="GO:0046084">
    <property type="term" value="P:adenine biosynthetic process"/>
    <property type="evidence" value="ECO:0007669"/>
    <property type="project" value="TreeGrafter"/>
</dbReference>
<evidence type="ECO:0000256" key="9">
    <source>
        <dbReference type="ARBA" id="ARBA00032931"/>
    </source>
</evidence>
<dbReference type="InterPro" id="IPR036676">
    <property type="entry name" value="PurM-like_C_sf"/>
</dbReference>
<keyword evidence="16" id="KW-1185">Reference proteome</keyword>
<evidence type="ECO:0000313" key="15">
    <source>
        <dbReference type="EMBL" id="AFV11078.1"/>
    </source>
</evidence>
<dbReference type="OrthoDB" id="9802507at2"/>
<dbReference type="Pfam" id="PF00586">
    <property type="entry name" value="AIRS"/>
    <property type="match status" value="1"/>
</dbReference>
<name>K4LDZ1_THEPS</name>
<evidence type="ECO:0000256" key="12">
    <source>
        <dbReference type="HAMAP-Rule" id="MF_00741"/>
    </source>
</evidence>
<dbReference type="FunFam" id="3.30.1330.10:FF:000001">
    <property type="entry name" value="Phosphoribosylformylglycinamidine cyclo-ligase"/>
    <property type="match status" value="1"/>
</dbReference>
<dbReference type="SUPFAM" id="SSF56042">
    <property type="entry name" value="PurM C-terminal domain-like"/>
    <property type="match status" value="1"/>
</dbReference>
<evidence type="ECO:0000313" key="16">
    <source>
        <dbReference type="Proteomes" id="UP000000467"/>
    </source>
</evidence>
<protein>
    <recommendedName>
        <fullName evidence="4 12">Phosphoribosylformylglycinamidine cyclo-ligase</fullName>
        <ecNumber evidence="3 12">6.3.3.1</ecNumber>
    </recommendedName>
    <alternativeName>
        <fullName evidence="9 12">AIR synthase</fullName>
    </alternativeName>
    <alternativeName>
        <fullName evidence="10 12">AIRS</fullName>
    </alternativeName>
    <alternativeName>
        <fullName evidence="8 12">Phosphoribosyl-aminoimidazole synthetase</fullName>
    </alternativeName>
</protein>
<dbReference type="InterPro" id="IPR010918">
    <property type="entry name" value="PurM-like_C_dom"/>
</dbReference>
<dbReference type="Proteomes" id="UP000000467">
    <property type="component" value="Chromosome"/>
</dbReference>
<evidence type="ECO:0000256" key="4">
    <source>
        <dbReference type="ARBA" id="ARBA00020367"/>
    </source>
</evidence>
<dbReference type="HAMAP" id="MF_00741">
    <property type="entry name" value="AIRS"/>
    <property type="match status" value="1"/>
</dbReference>
<feature type="domain" description="PurM-like C-terminal" evidence="14">
    <location>
        <begin position="175"/>
        <end position="343"/>
    </location>
</feature>
<dbReference type="InterPro" id="IPR004733">
    <property type="entry name" value="PurM_cligase"/>
</dbReference>
<keyword evidence="7 12" id="KW-0067">ATP-binding</keyword>
<organism evidence="15 16">
    <name type="scientific">Thermacetogenium phaeum (strain ATCC BAA-254 / DSM 26808 / PB)</name>
    <dbReference type="NCBI Taxonomy" id="1089553"/>
    <lineage>
        <taxon>Bacteria</taxon>
        <taxon>Bacillati</taxon>
        <taxon>Bacillota</taxon>
        <taxon>Clostridia</taxon>
        <taxon>Thermoanaerobacterales</taxon>
        <taxon>Thermoanaerobacteraceae</taxon>
        <taxon>Thermacetogenium</taxon>
    </lineage>
</organism>
<evidence type="ECO:0000256" key="10">
    <source>
        <dbReference type="ARBA" id="ARBA00033093"/>
    </source>
</evidence>
<dbReference type="STRING" id="1089553.Tph_c08480"/>
<dbReference type="Pfam" id="PF02769">
    <property type="entry name" value="AIRS_C"/>
    <property type="match status" value="1"/>
</dbReference>
<dbReference type="InterPro" id="IPR036921">
    <property type="entry name" value="PurM-like_N_sf"/>
</dbReference>
<comment type="similarity">
    <text evidence="2 12">Belongs to the AIR synthase family.</text>
</comment>
<accession>K4LDZ1</accession>
<feature type="domain" description="PurM-like N-terminal" evidence="13">
    <location>
        <begin position="58"/>
        <end position="163"/>
    </location>
</feature>
<keyword evidence="12" id="KW-0658">Purine biosynthesis</keyword>
<dbReference type="RefSeq" id="WP_015049959.1">
    <property type="nucleotide sequence ID" value="NC_018870.1"/>
</dbReference>
<dbReference type="HOGENOM" id="CLU_047116_0_0_9"/>
<proteinExistence type="inferred from homology"/>
<dbReference type="AlphaFoldDB" id="K4LDZ1"/>
<dbReference type="CDD" id="cd02196">
    <property type="entry name" value="PurM"/>
    <property type="match status" value="1"/>
</dbReference>
<dbReference type="UniPathway" id="UPA00074">
    <property type="reaction ID" value="UER00129"/>
</dbReference>
<keyword evidence="5 12" id="KW-0436">Ligase</keyword>
<dbReference type="KEGG" id="tpz:Tph_c08480"/>
<evidence type="ECO:0000256" key="5">
    <source>
        <dbReference type="ARBA" id="ARBA00022598"/>
    </source>
</evidence>
<dbReference type="FunFam" id="3.90.650.10:FF:000001">
    <property type="entry name" value="Phosphoribosylformylglycinamidine cyclo-ligase"/>
    <property type="match status" value="1"/>
</dbReference>
<keyword evidence="12" id="KW-0963">Cytoplasm</keyword>
<dbReference type="PANTHER" id="PTHR10520:SF12">
    <property type="entry name" value="TRIFUNCTIONAL PURINE BIOSYNTHETIC PROTEIN ADENOSINE-3"/>
    <property type="match status" value="1"/>
</dbReference>
<comment type="catalytic activity">
    <reaction evidence="11 12">
        <text>2-formamido-N(1)-(5-O-phospho-beta-D-ribosyl)acetamidine + ATP = 5-amino-1-(5-phospho-beta-D-ribosyl)imidazole + ADP + phosphate + H(+)</text>
        <dbReference type="Rhea" id="RHEA:23032"/>
        <dbReference type="ChEBI" id="CHEBI:15378"/>
        <dbReference type="ChEBI" id="CHEBI:30616"/>
        <dbReference type="ChEBI" id="CHEBI:43474"/>
        <dbReference type="ChEBI" id="CHEBI:137981"/>
        <dbReference type="ChEBI" id="CHEBI:147287"/>
        <dbReference type="ChEBI" id="CHEBI:456216"/>
        <dbReference type="EC" id="6.3.3.1"/>
    </reaction>
</comment>
<dbReference type="GO" id="GO:0006189">
    <property type="term" value="P:'de novo' IMP biosynthetic process"/>
    <property type="evidence" value="ECO:0007669"/>
    <property type="project" value="UniProtKB-UniRule"/>
</dbReference>
<dbReference type="NCBIfam" id="TIGR00878">
    <property type="entry name" value="purM"/>
    <property type="match status" value="1"/>
</dbReference>
<dbReference type="SUPFAM" id="SSF55326">
    <property type="entry name" value="PurM N-terminal domain-like"/>
    <property type="match status" value="1"/>
</dbReference>
<evidence type="ECO:0000256" key="8">
    <source>
        <dbReference type="ARBA" id="ARBA00031908"/>
    </source>
</evidence>
<evidence type="ECO:0000256" key="7">
    <source>
        <dbReference type="ARBA" id="ARBA00022840"/>
    </source>
</evidence>
<dbReference type="eggNOG" id="COG0150">
    <property type="taxonomic scope" value="Bacteria"/>
</dbReference>
<dbReference type="GO" id="GO:0005829">
    <property type="term" value="C:cytosol"/>
    <property type="evidence" value="ECO:0007669"/>
    <property type="project" value="TreeGrafter"/>
</dbReference>
<evidence type="ECO:0000256" key="3">
    <source>
        <dbReference type="ARBA" id="ARBA00013047"/>
    </source>
</evidence>
<dbReference type="Gene3D" id="3.90.650.10">
    <property type="entry name" value="PurM-like C-terminal domain"/>
    <property type="match status" value="1"/>
</dbReference>
<dbReference type="InterPro" id="IPR016188">
    <property type="entry name" value="PurM-like_N"/>
</dbReference>
<gene>
    <name evidence="12 15" type="primary">purM</name>
    <name evidence="15" type="ordered locus">Tph_c08480</name>
</gene>